<feature type="region of interest" description="Disordered" evidence="1">
    <location>
        <begin position="493"/>
        <end position="515"/>
    </location>
</feature>
<dbReference type="PANTHER" id="PTHR21610:SF9">
    <property type="entry name" value="VON WILLEBRAND FACTOR A DOMAIN-CONTAINING PROTEIN 8"/>
    <property type="match status" value="1"/>
</dbReference>
<dbReference type="Gene3D" id="3.40.50.410">
    <property type="entry name" value="von Willebrand factor, type A domain"/>
    <property type="match status" value="1"/>
</dbReference>
<feature type="compositionally biased region" description="Polar residues" evidence="1">
    <location>
        <begin position="1"/>
        <end position="11"/>
    </location>
</feature>
<name>A0A2P2I882_9CRUS</name>
<feature type="compositionally biased region" description="Low complexity" evidence="1">
    <location>
        <begin position="26"/>
        <end position="45"/>
    </location>
</feature>
<evidence type="ECO:0000259" key="2">
    <source>
        <dbReference type="PROSITE" id="PS50234"/>
    </source>
</evidence>
<dbReference type="InterPro" id="IPR002035">
    <property type="entry name" value="VWF_A"/>
</dbReference>
<evidence type="ECO:0000256" key="1">
    <source>
        <dbReference type="SAM" id="MobiDB-lite"/>
    </source>
</evidence>
<feature type="region of interest" description="Disordered" evidence="1">
    <location>
        <begin position="1"/>
        <end position="46"/>
    </location>
</feature>
<feature type="domain" description="VWFA" evidence="2">
    <location>
        <begin position="655"/>
        <end position="839"/>
    </location>
</feature>
<dbReference type="PANTHER" id="PTHR21610">
    <property type="entry name" value="VON WILLEBRAND FACTOR A DOMAIN-CONTAINING PROTEIN 8"/>
    <property type="match status" value="1"/>
</dbReference>
<dbReference type="InterPro" id="IPR036465">
    <property type="entry name" value="vWFA_dom_sf"/>
</dbReference>
<dbReference type="GO" id="GO:0032991">
    <property type="term" value="C:protein-containing complex"/>
    <property type="evidence" value="ECO:0007669"/>
    <property type="project" value="UniProtKB-ARBA"/>
</dbReference>
<reference evidence="3" key="1">
    <citation type="journal article" date="2018" name="Biosci. Biotechnol. Biochem.">
        <title>Polysaccharide hydrolase of the hadal zone amphipods Hirondellea gigas.</title>
        <authorList>
            <person name="Kobayashi H."/>
            <person name="Nagahama T."/>
            <person name="Arai W."/>
            <person name="Sasagawa Y."/>
            <person name="Umeda M."/>
            <person name="Hayashi T."/>
            <person name="Nikaido I."/>
            <person name="Watanabe H."/>
            <person name="Oguri K."/>
            <person name="Kitazato H."/>
            <person name="Fujioka K."/>
            <person name="Kido Y."/>
            <person name="Takami H."/>
        </authorList>
    </citation>
    <scope>NUCLEOTIDE SEQUENCE</scope>
    <source>
        <tissue evidence="3">Whole body</tissue>
    </source>
</reference>
<accession>A0A2P2I882</accession>
<evidence type="ECO:0000313" key="3">
    <source>
        <dbReference type="EMBL" id="LAB70219.1"/>
    </source>
</evidence>
<protein>
    <submittedName>
        <fullName evidence="3">von Willebrand factor A domain-containing protein 8-like</fullName>
    </submittedName>
</protein>
<organism evidence="3">
    <name type="scientific">Hirondellea gigas</name>
    <dbReference type="NCBI Taxonomy" id="1518452"/>
    <lineage>
        <taxon>Eukaryota</taxon>
        <taxon>Metazoa</taxon>
        <taxon>Ecdysozoa</taxon>
        <taxon>Arthropoda</taxon>
        <taxon>Crustacea</taxon>
        <taxon>Multicrustacea</taxon>
        <taxon>Malacostraca</taxon>
        <taxon>Eumalacostraca</taxon>
        <taxon>Peracarida</taxon>
        <taxon>Amphipoda</taxon>
        <taxon>Amphilochidea</taxon>
        <taxon>Lysianassida</taxon>
        <taxon>Lysianassidira</taxon>
        <taxon>Lysianassoidea</taxon>
        <taxon>Lysianassidae</taxon>
        <taxon>Hirondellea</taxon>
    </lineage>
</organism>
<proteinExistence type="evidence at transcript level"/>
<dbReference type="InterPro" id="IPR039891">
    <property type="entry name" value="VWA8"/>
</dbReference>
<dbReference type="PROSITE" id="PS50234">
    <property type="entry name" value="VWFA"/>
    <property type="match status" value="1"/>
</dbReference>
<dbReference type="EMBL" id="IACF01004630">
    <property type="protein sequence ID" value="LAB70219.1"/>
    <property type="molecule type" value="mRNA"/>
</dbReference>
<dbReference type="SMART" id="SM00327">
    <property type="entry name" value="VWA"/>
    <property type="match status" value="1"/>
</dbReference>
<dbReference type="AlphaFoldDB" id="A0A2P2I882"/>
<dbReference type="SUPFAM" id="SSF53300">
    <property type="entry name" value="vWA-like"/>
    <property type="match status" value="1"/>
</dbReference>
<dbReference type="GO" id="GO:0005737">
    <property type="term" value="C:cytoplasm"/>
    <property type="evidence" value="ECO:0007669"/>
    <property type="project" value="TreeGrafter"/>
</dbReference>
<sequence>MTTKPPSTGDNNLAADASDTMNILSGTTKPKNLNTTNGNNKNAPNEGSIRIDVEALRNPLEKPNLQDIIHVVSVAPLTLQTLNPSTSLTRTLKTLSLHSLLPNLGGSHQPRLRLWQGTGGMVGLYEELTNTIMLADPDNGEVLQLNTPSFLDKVTLPLRQLTQQDVQNRCSSSGDALLVYTIGRSNATVVDTKIGKLENLDLKVTVENVVANGKGGWIVTDVNGAQWMIGGESGLDEMIPFDLHNDVSGEFKGIAAVPERVMKSALNVSSNIDDIVHNQSSESSKSSSVTQSDGNAGALLATNDTHANLLPGFPENDSGGLYSWYRQADLNEHKTGRKKVSQYDSHSHTRSIAPVKNTERNCVVLPNSGQIIQSVSHLPVNAPELLKTVPASGYLEVTDVSDRCVSYLPVPQISEQSQYWEWSVGRLAPNLMLAGGEGGIVSVDKAGGVRIWQVGGEALKSGMAEWLSMVGQGENERLEISKEGGDMSLDAPKHGKIDPKNVPHVGGNTWSGGTGGRDTAGLGGIGGPYRLDAGHDVHQVSDEVKAAVPREITEAARKMAMAAHKKRLKEIQMSEYDHDQYDKVSKNVRTQVNQMRAILSSLTAKAGERWWVKRRPDGELDDSALVDGLAGATNIYKQRQEIPPEAGQPQTKPKRLRLLLDASASMYRFNGHDNRLQRSMEAALMLMEACKGYESRLLYDIYGHSGEDKSLKFSSIENIPDDNKKRLDLLRTVLAHSQFCMAGDSTVSATKHAVDELAKTAEDSDQSFVVLLSDANLDRYGISPNRLAVAMTAQRDVQCYAVFIGSLGNQAKKLAAALPAGRAYVCLDVDQLPQIMQQIFTHAMTQ</sequence>